<evidence type="ECO:0000256" key="1">
    <source>
        <dbReference type="SAM" id="MobiDB-lite"/>
    </source>
</evidence>
<protein>
    <submittedName>
        <fullName evidence="3">Uncharacterized protein</fullName>
    </submittedName>
</protein>
<feature type="region of interest" description="Disordered" evidence="1">
    <location>
        <begin position="1"/>
        <end position="45"/>
    </location>
</feature>
<dbReference type="OrthoDB" id="5423884at2759"/>
<evidence type="ECO:0000313" key="4">
    <source>
        <dbReference type="Proteomes" id="UP000323067"/>
    </source>
</evidence>
<gene>
    <name evidence="3" type="ORF">A9K55_002697</name>
</gene>
<accession>A0A2H4S8D6</accession>
<dbReference type="Proteomes" id="UP000323067">
    <property type="component" value="Chromosome iv"/>
</dbReference>
<dbReference type="VEuPathDB" id="FungiDB:A9K55_002697"/>
<feature type="compositionally biased region" description="Acidic residues" evidence="1">
    <location>
        <begin position="192"/>
        <end position="203"/>
    </location>
</feature>
<evidence type="ECO:0000256" key="2">
    <source>
        <dbReference type="SAM" id="Phobius"/>
    </source>
</evidence>
<keyword evidence="2" id="KW-0812">Transmembrane</keyword>
<organism evidence="3 4">
    <name type="scientific">Cordyceps militaris</name>
    <name type="common">Caterpillar fungus</name>
    <name type="synonym">Clavaria militaris</name>
    <dbReference type="NCBI Taxonomy" id="73501"/>
    <lineage>
        <taxon>Eukaryota</taxon>
        <taxon>Fungi</taxon>
        <taxon>Dikarya</taxon>
        <taxon>Ascomycota</taxon>
        <taxon>Pezizomycotina</taxon>
        <taxon>Sordariomycetes</taxon>
        <taxon>Hypocreomycetidae</taxon>
        <taxon>Hypocreales</taxon>
        <taxon>Cordycipitaceae</taxon>
        <taxon>Cordyceps</taxon>
    </lineage>
</organism>
<dbReference type="VEuPathDB" id="FungiDB:CCM_05332"/>
<feature type="compositionally biased region" description="Basic and acidic residues" evidence="1">
    <location>
        <begin position="134"/>
        <end position="145"/>
    </location>
</feature>
<evidence type="ECO:0000313" key="3">
    <source>
        <dbReference type="EMBL" id="ATY59365.1"/>
    </source>
</evidence>
<dbReference type="AlphaFoldDB" id="A0A2H4S8D6"/>
<feature type="compositionally biased region" description="Basic residues" evidence="1">
    <location>
        <begin position="116"/>
        <end position="132"/>
    </location>
</feature>
<feature type="transmembrane region" description="Helical" evidence="2">
    <location>
        <begin position="58"/>
        <end position="82"/>
    </location>
</feature>
<sequence>MPALPPRGAAASQPTVTLPLPASPPAASPLGPRAPQQSTTTPGFQAIPSTYREQDSSLAPGAVAGIVLGSVGAFLLLLALLYSCTGWTPVFLPWSPTTASTTTRRRTVIVEDEPPHRHKHRRHKHRRRRSSRSRTTETEMFEVHRTASRARAPVGGRTVHIPAPPPPMMPSVRVSQSTTRHGPPRVVRDDATETDLTEDEIVVMEEHSPPRHQSSGRRSHDSRRDSRRYSRGP</sequence>
<dbReference type="EMBL" id="CP023322">
    <property type="protein sequence ID" value="ATY59365.1"/>
    <property type="molecule type" value="Genomic_DNA"/>
</dbReference>
<keyword evidence="2" id="KW-1133">Transmembrane helix</keyword>
<feature type="region of interest" description="Disordered" evidence="1">
    <location>
        <begin position="113"/>
        <end position="233"/>
    </location>
</feature>
<keyword evidence="2" id="KW-0472">Membrane</keyword>
<proteinExistence type="predicted"/>
<dbReference type="OMA" id="YRREPLM"/>
<reference evidence="3 4" key="1">
    <citation type="journal article" date="2017" name="BMC Genomics">
        <title>Chromosome level assembly and secondary metabolite potential of the parasitic fungus Cordyceps militaris.</title>
        <authorList>
            <person name="Kramer G.J."/>
            <person name="Nodwell J.R."/>
        </authorList>
    </citation>
    <scope>NUCLEOTIDE SEQUENCE [LARGE SCALE GENOMIC DNA]</scope>
    <source>
        <strain evidence="3 4">ATCC 34164</strain>
    </source>
</reference>
<name>A0A2H4S8D6_CORMI</name>
<feature type="compositionally biased region" description="Basic and acidic residues" evidence="1">
    <location>
        <begin position="218"/>
        <end position="233"/>
    </location>
</feature>